<dbReference type="InterPro" id="IPR036397">
    <property type="entry name" value="RNaseH_sf"/>
</dbReference>
<evidence type="ECO:0000256" key="8">
    <source>
        <dbReference type="ARBA" id="ARBA00022801"/>
    </source>
</evidence>
<dbReference type="PANTHER" id="PTHR10642:SF26">
    <property type="entry name" value="RIBONUCLEASE H1"/>
    <property type="match status" value="1"/>
</dbReference>
<dbReference type="InterPro" id="IPR002156">
    <property type="entry name" value="RNaseH_domain"/>
</dbReference>
<dbReference type="InterPro" id="IPR009027">
    <property type="entry name" value="Ribosomal_bL9/RNase_H1_N"/>
</dbReference>
<dbReference type="InterPro" id="IPR017067">
    <property type="entry name" value="RNase_H1_euk"/>
</dbReference>
<comment type="caution">
    <text evidence="11">The sequence shown here is derived from an EMBL/GenBank/DDBJ whole genome shotgun (WGS) entry which is preliminary data.</text>
</comment>
<dbReference type="InterPro" id="IPR012337">
    <property type="entry name" value="RNaseH-like_sf"/>
</dbReference>
<dbReference type="SUPFAM" id="SSF53098">
    <property type="entry name" value="Ribonuclease H-like"/>
    <property type="match status" value="1"/>
</dbReference>
<dbReference type="FunFam" id="3.40.970.10:FF:000001">
    <property type="entry name" value="Ribonuclease H1"/>
    <property type="match status" value="1"/>
</dbReference>
<dbReference type="CDD" id="cd09280">
    <property type="entry name" value="RNase_HI_eukaryote_like"/>
    <property type="match status" value="1"/>
</dbReference>
<evidence type="ECO:0000256" key="7">
    <source>
        <dbReference type="ARBA" id="ARBA00022759"/>
    </source>
</evidence>
<reference evidence="11 12" key="1">
    <citation type="journal article" date="2018" name="G3 (Bethesda)">
        <title>Phylogenetic and Phylogenomic Definition of Rhizopus Species.</title>
        <authorList>
            <person name="Gryganskyi A.P."/>
            <person name="Golan J."/>
            <person name="Dolatabadi S."/>
            <person name="Mondo S."/>
            <person name="Robb S."/>
            <person name="Idnurm A."/>
            <person name="Muszewska A."/>
            <person name="Steczkiewicz K."/>
            <person name="Masonjones S."/>
            <person name="Liao H.L."/>
            <person name="Gajdeczka M.T."/>
            <person name="Anike F."/>
            <person name="Vuek A."/>
            <person name="Anishchenko I.M."/>
            <person name="Voigt K."/>
            <person name="de Hoog G.S."/>
            <person name="Smith M.E."/>
            <person name="Heitman J."/>
            <person name="Vilgalys R."/>
            <person name="Stajich J.E."/>
        </authorList>
    </citation>
    <scope>NUCLEOTIDE SEQUENCE [LARGE SCALE GENOMIC DNA]</scope>
    <source>
        <strain evidence="11 12">LSU 92-RS-03</strain>
    </source>
</reference>
<keyword evidence="5" id="KW-0540">Nuclease</keyword>
<dbReference type="SUPFAM" id="SSF55658">
    <property type="entry name" value="L9 N-domain-like"/>
    <property type="match status" value="1"/>
</dbReference>
<dbReference type="GO" id="GO:0004523">
    <property type="term" value="F:RNA-DNA hybrid ribonuclease activity"/>
    <property type="evidence" value="ECO:0007669"/>
    <property type="project" value="UniProtKB-EC"/>
</dbReference>
<dbReference type="FunFam" id="3.30.420.10:FF:000115">
    <property type="entry name" value="Ribonuclease H"/>
    <property type="match status" value="1"/>
</dbReference>
<dbReference type="Pfam" id="PF00075">
    <property type="entry name" value="RNase_H"/>
    <property type="match status" value="1"/>
</dbReference>
<dbReference type="OrthoDB" id="128665at2759"/>
<evidence type="ECO:0000256" key="3">
    <source>
        <dbReference type="ARBA" id="ARBA00005300"/>
    </source>
</evidence>
<dbReference type="GO" id="GO:0003676">
    <property type="term" value="F:nucleic acid binding"/>
    <property type="evidence" value="ECO:0007669"/>
    <property type="project" value="InterPro"/>
</dbReference>
<dbReference type="InterPro" id="IPR011320">
    <property type="entry name" value="RNase_H1_N"/>
</dbReference>
<evidence type="ECO:0000256" key="6">
    <source>
        <dbReference type="ARBA" id="ARBA00022723"/>
    </source>
</evidence>
<evidence type="ECO:0000313" key="11">
    <source>
        <dbReference type="EMBL" id="RCI03574.1"/>
    </source>
</evidence>
<evidence type="ECO:0000313" key="12">
    <source>
        <dbReference type="Proteomes" id="UP000253551"/>
    </source>
</evidence>
<gene>
    <name evidence="11" type="primary">RNASEH1_2</name>
    <name evidence="11" type="ORF">CU098_007162</name>
</gene>
<keyword evidence="12" id="KW-1185">Reference proteome</keyword>
<evidence type="ECO:0000256" key="5">
    <source>
        <dbReference type="ARBA" id="ARBA00022722"/>
    </source>
</evidence>
<dbReference type="PANTHER" id="PTHR10642">
    <property type="entry name" value="RIBONUCLEASE H1"/>
    <property type="match status" value="1"/>
</dbReference>
<evidence type="ECO:0000256" key="1">
    <source>
        <dbReference type="ARBA" id="ARBA00000077"/>
    </source>
</evidence>
<dbReference type="Gene3D" id="3.30.420.10">
    <property type="entry name" value="Ribonuclease H-like superfamily/Ribonuclease H"/>
    <property type="match status" value="1"/>
</dbReference>
<accession>A0A367KMW3</accession>
<keyword evidence="6" id="KW-0479">Metal-binding</keyword>
<keyword evidence="8" id="KW-0378">Hydrolase</keyword>
<dbReference type="InterPro" id="IPR050092">
    <property type="entry name" value="RNase_H"/>
</dbReference>
<dbReference type="Gene3D" id="3.40.970.10">
    <property type="entry name" value="Ribonuclease H1, N-terminal domain"/>
    <property type="match status" value="1"/>
</dbReference>
<name>A0A367KMW3_RHIST</name>
<feature type="domain" description="RNase H type-1" evidence="10">
    <location>
        <begin position="97"/>
        <end position="244"/>
    </location>
</feature>
<dbReference type="PROSITE" id="PS50879">
    <property type="entry name" value="RNASE_H_1"/>
    <property type="match status" value="1"/>
</dbReference>
<proteinExistence type="inferred from homology"/>
<keyword evidence="7" id="KW-0255">Endonuclease</keyword>
<dbReference type="EMBL" id="PJQM01000968">
    <property type="protein sequence ID" value="RCI03574.1"/>
    <property type="molecule type" value="Genomic_DNA"/>
</dbReference>
<dbReference type="AlphaFoldDB" id="A0A367KMW3"/>
<dbReference type="Pfam" id="PF01693">
    <property type="entry name" value="Cauli_VI"/>
    <property type="match status" value="1"/>
</dbReference>
<evidence type="ECO:0000256" key="4">
    <source>
        <dbReference type="ARBA" id="ARBA00012180"/>
    </source>
</evidence>
<comment type="catalytic activity">
    <reaction evidence="1">
        <text>Endonucleolytic cleavage to 5'-phosphomonoester.</text>
        <dbReference type="EC" id="3.1.26.4"/>
    </reaction>
</comment>
<comment type="similarity">
    <text evidence="3">Belongs to the RNase H family.</text>
</comment>
<evidence type="ECO:0000259" key="10">
    <source>
        <dbReference type="PROSITE" id="PS50879"/>
    </source>
</evidence>
<dbReference type="PIRSF" id="PIRSF036852">
    <property type="entry name" value="Ribonuclease_H1_euk"/>
    <property type="match status" value="1"/>
</dbReference>
<organism evidence="11 12">
    <name type="scientific">Rhizopus stolonifer</name>
    <name type="common">Rhizopus nigricans</name>
    <dbReference type="NCBI Taxonomy" id="4846"/>
    <lineage>
        <taxon>Eukaryota</taxon>
        <taxon>Fungi</taxon>
        <taxon>Fungi incertae sedis</taxon>
        <taxon>Mucoromycota</taxon>
        <taxon>Mucoromycotina</taxon>
        <taxon>Mucoromycetes</taxon>
        <taxon>Mucorales</taxon>
        <taxon>Mucorineae</taxon>
        <taxon>Rhizopodaceae</taxon>
        <taxon>Rhizopus</taxon>
    </lineage>
</organism>
<dbReference type="GO" id="GO:0043137">
    <property type="term" value="P:DNA replication, removal of RNA primer"/>
    <property type="evidence" value="ECO:0007669"/>
    <property type="project" value="TreeGrafter"/>
</dbReference>
<evidence type="ECO:0000256" key="9">
    <source>
        <dbReference type="ARBA" id="ARBA00022842"/>
    </source>
</evidence>
<dbReference type="GO" id="GO:0000287">
    <property type="term" value="F:magnesium ion binding"/>
    <property type="evidence" value="ECO:0007669"/>
    <property type="project" value="InterPro"/>
</dbReference>
<dbReference type="Proteomes" id="UP000253551">
    <property type="component" value="Unassembled WGS sequence"/>
</dbReference>
<dbReference type="EC" id="3.1.26.4" evidence="4"/>
<dbReference type="InterPro" id="IPR037056">
    <property type="entry name" value="RNase_H1_N_sf"/>
</dbReference>
<protein>
    <recommendedName>
        <fullName evidence="4">ribonuclease H</fullName>
        <ecNumber evidence="4">3.1.26.4</ecNumber>
    </recommendedName>
</protein>
<dbReference type="STRING" id="4846.A0A367KMW3"/>
<keyword evidence="9" id="KW-0460">Magnesium</keyword>
<comment type="cofactor">
    <cofactor evidence="2">
        <name>Mg(2+)</name>
        <dbReference type="ChEBI" id="CHEBI:18420"/>
    </cofactor>
</comment>
<evidence type="ECO:0000256" key="2">
    <source>
        <dbReference type="ARBA" id="ARBA00001946"/>
    </source>
</evidence>
<sequence length="245" mass="27493">MAYFYAVKVGRKPGVYNSWPECQDQVTGIKGAKFKKFPTKEEAEQFAKEGQKKITEAPTRITPVFNITKQVKRHLEAEEPEYAKRTKSEQPISQYVKKMKTIVYTDGACSGNGQVGSRAGYGVYWGDDDARNTSERLLGKQTNQRAEATAVIHALKQSQRLPGLLEIRTDSRYVINAVTDWSKAWIKNGWKSAKGKPVENKDVFEEILNLMDTRKGPVEFVYVAGHTGEEGNEKADQLAVEGAQK</sequence>